<keyword evidence="1" id="KW-0678">Repressor</keyword>
<dbReference type="SUPFAM" id="SSF55729">
    <property type="entry name" value="Acyl-CoA N-acyltransferases (Nat)"/>
    <property type="match status" value="1"/>
</dbReference>
<dbReference type="PANTHER" id="PTHR36449">
    <property type="entry name" value="ACETYLTRANSFERASE-RELATED"/>
    <property type="match status" value="1"/>
</dbReference>
<organism evidence="7 8">
    <name type="scientific">Nitrospirillum viridazoti CBAmc</name>
    <dbReference type="NCBI Taxonomy" id="1441467"/>
    <lineage>
        <taxon>Bacteria</taxon>
        <taxon>Pseudomonadati</taxon>
        <taxon>Pseudomonadota</taxon>
        <taxon>Alphaproteobacteria</taxon>
        <taxon>Rhodospirillales</taxon>
        <taxon>Azospirillaceae</taxon>
        <taxon>Nitrospirillum</taxon>
        <taxon>Nitrospirillum viridazoti</taxon>
    </lineage>
</organism>
<dbReference type="Gene3D" id="3.40.630.30">
    <property type="match status" value="1"/>
</dbReference>
<proteinExistence type="predicted"/>
<evidence type="ECO:0000259" key="6">
    <source>
        <dbReference type="PROSITE" id="PS51186"/>
    </source>
</evidence>
<dbReference type="AlphaFoldDB" id="A0A248JQW4"/>
<keyword evidence="3 7" id="KW-0808">Transferase</keyword>
<name>A0A248JQW4_9PROT</name>
<comment type="catalytic activity">
    <reaction evidence="5">
        <text>glycyl-tRNA(Gly) + acetyl-CoA = N-acetylglycyl-tRNA(Gly) + CoA + H(+)</text>
        <dbReference type="Rhea" id="RHEA:81867"/>
        <dbReference type="Rhea" id="RHEA-COMP:9683"/>
        <dbReference type="Rhea" id="RHEA-COMP:19766"/>
        <dbReference type="ChEBI" id="CHEBI:15378"/>
        <dbReference type="ChEBI" id="CHEBI:57287"/>
        <dbReference type="ChEBI" id="CHEBI:57288"/>
        <dbReference type="ChEBI" id="CHEBI:78522"/>
        <dbReference type="ChEBI" id="CHEBI:232036"/>
    </reaction>
</comment>
<sequence>MSAPRIEKLGRTHAVEGFDCGKEALNRFLVRHALQSQQSGASNTYLALKGDRVVGFYSLAVGEIAHADAGERLTKGMARHPVPVMLLARLAIAVDCQGQKLGAGLLKDAMVRTLQAADLAGIRALVVHAKDDEARGFYERYGFAPSPSDIYHLHILLKDVRQTVA</sequence>
<keyword evidence="8" id="KW-1185">Reference proteome</keyword>
<evidence type="ECO:0000256" key="2">
    <source>
        <dbReference type="ARBA" id="ARBA00022649"/>
    </source>
</evidence>
<dbReference type="RefSeq" id="WP_088871884.1">
    <property type="nucleotide sequence ID" value="NZ_CP022110.1"/>
</dbReference>
<dbReference type="Pfam" id="PF13673">
    <property type="entry name" value="Acetyltransf_10"/>
    <property type="match status" value="1"/>
</dbReference>
<evidence type="ECO:0000256" key="4">
    <source>
        <dbReference type="ARBA" id="ARBA00023315"/>
    </source>
</evidence>
<evidence type="ECO:0000256" key="1">
    <source>
        <dbReference type="ARBA" id="ARBA00022491"/>
    </source>
</evidence>
<evidence type="ECO:0000313" key="7">
    <source>
        <dbReference type="EMBL" id="ASG21143.1"/>
    </source>
</evidence>
<dbReference type="KEGG" id="nao:Y958_10130"/>
<dbReference type="EMBL" id="CP022110">
    <property type="protein sequence ID" value="ASG21143.1"/>
    <property type="molecule type" value="Genomic_DNA"/>
</dbReference>
<dbReference type="InterPro" id="IPR000182">
    <property type="entry name" value="GNAT_dom"/>
</dbReference>
<evidence type="ECO:0000313" key="8">
    <source>
        <dbReference type="Proteomes" id="UP000197153"/>
    </source>
</evidence>
<protein>
    <submittedName>
        <fullName evidence="7">GNAT family N-acetyltransferase</fullName>
    </submittedName>
</protein>
<dbReference type="PROSITE" id="PS51186">
    <property type="entry name" value="GNAT"/>
    <property type="match status" value="1"/>
</dbReference>
<accession>A0A248JQW4</accession>
<keyword evidence="4" id="KW-0012">Acyltransferase</keyword>
<evidence type="ECO:0000256" key="5">
    <source>
        <dbReference type="ARBA" id="ARBA00049880"/>
    </source>
</evidence>
<reference evidence="7 8" key="1">
    <citation type="submission" date="2017-06" db="EMBL/GenBank/DDBJ databases">
        <title>Complete genome sequence of Nitrospirillum amazonense strain CBAmC, an endophytic nitrogen-fixing and plant growth-promoting bacterium, isolated from sugarcane.</title>
        <authorList>
            <person name="Schwab S."/>
            <person name="dos Santos Teixeira K.R."/>
            <person name="Simoes Araujo J.L."/>
            <person name="Soares Vidal M."/>
            <person name="Borges de Freitas H.R."/>
            <person name="Rivello Crivelaro A.L."/>
            <person name="Bueno de Camargo Nunes A."/>
            <person name="dos Santos C.M."/>
            <person name="Palmeira da Silva Rosa D."/>
            <person name="da Silva Padilha D."/>
            <person name="da Silva E."/>
            <person name="Araujo Terra L."/>
            <person name="Soares Mendes V."/>
            <person name="Farinelli L."/>
            <person name="Magalhaes Cruz L."/>
            <person name="Baldani J.I."/>
        </authorList>
    </citation>
    <scope>NUCLEOTIDE SEQUENCE [LARGE SCALE GENOMIC DNA]</scope>
    <source>
        <strain evidence="7 8">CBAmC</strain>
    </source>
</reference>
<evidence type="ECO:0000256" key="3">
    <source>
        <dbReference type="ARBA" id="ARBA00022679"/>
    </source>
</evidence>
<feature type="domain" description="N-acetyltransferase" evidence="6">
    <location>
        <begin position="4"/>
        <end position="161"/>
    </location>
</feature>
<dbReference type="PANTHER" id="PTHR36449:SF1">
    <property type="entry name" value="ACETYLTRANSFERASE"/>
    <property type="match status" value="1"/>
</dbReference>
<dbReference type="Proteomes" id="UP000197153">
    <property type="component" value="Chromosome 1"/>
</dbReference>
<dbReference type="InterPro" id="IPR016181">
    <property type="entry name" value="Acyl_CoA_acyltransferase"/>
</dbReference>
<dbReference type="GO" id="GO:0016747">
    <property type="term" value="F:acyltransferase activity, transferring groups other than amino-acyl groups"/>
    <property type="evidence" value="ECO:0007669"/>
    <property type="project" value="InterPro"/>
</dbReference>
<keyword evidence="2" id="KW-1277">Toxin-antitoxin system</keyword>
<gene>
    <name evidence="7" type="ORF">Y958_10130</name>
</gene>